<dbReference type="Gene3D" id="2.60.120.260">
    <property type="entry name" value="Galactose-binding domain-like"/>
    <property type="match status" value="1"/>
</dbReference>
<name>A0ABD3X0I2_SINWO</name>
<gene>
    <name evidence="3" type="ORF">ACJMK2_032030</name>
</gene>
<dbReference type="Proteomes" id="UP001634394">
    <property type="component" value="Unassembled WGS sequence"/>
</dbReference>
<feature type="transmembrane region" description="Helical" evidence="2">
    <location>
        <begin position="318"/>
        <end position="341"/>
    </location>
</feature>
<dbReference type="AlphaFoldDB" id="A0ABD3X0I2"/>
<dbReference type="Gene3D" id="2.170.300.10">
    <property type="entry name" value="Tie2 ligand-binding domain superfamily"/>
    <property type="match status" value="1"/>
</dbReference>
<sequence>MSSHLLFQIALSFFFYYGLGTLNFAQNKPAVQSSTSQYYFEWTADKAVDGNSNGSEPRKSMTCSATKYNGTVANHTWEVDIGFQIIVKTITVYGTDTYIDLLGFKLYIGNVSRPWIYNQDIPSNSSSKTIFVFKPNDAIASVISLKKEGQQLVICEVTVEGECLGGNFSEFCNLTCGACKAYQTCNQDNGSCSLGCDRGWKGTFCKEHCERGNYGYNCNETCGRCLYGNNSCSTSDGNCSNGCMAGWQGHQCKTGCIPGQYGHNCNETCGNCLNGNTSCDTSYGHCTNGCMAGWQGDDCKTDTLRTVTTADVGPDTGVIVGSVLAAVGVFISAMVIIIVVVKKRRMNHNNATSTDNVTTAAHNDAVCKITARNITKKDTTYSTIENASLHRGMRIGVTNTQSDVTERDVPVLNVYVKLQDVTESIESAYCTIDDNRINDHEIESMKIASSYVETLQSLESTLMSVDEEINVLLDKKEQILSKELESARANKLRDKWKQKDSGKDKGSNSVNCVQALQPIEGELRILEEKRKCILGRKEILLRQELAKTTDNEK</sequence>
<evidence type="ECO:0000256" key="2">
    <source>
        <dbReference type="SAM" id="Phobius"/>
    </source>
</evidence>
<dbReference type="PANTHER" id="PTHR24043:SF8">
    <property type="entry name" value="EGF-LIKE DOMAIN-CONTAINING PROTEIN"/>
    <property type="match status" value="1"/>
</dbReference>
<dbReference type="SUPFAM" id="SSF49785">
    <property type="entry name" value="Galactose-binding domain-like"/>
    <property type="match status" value="1"/>
</dbReference>
<dbReference type="PANTHER" id="PTHR24043">
    <property type="entry name" value="SCAVENGER RECEPTOR CLASS F"/>
    <property type="match status" value="1"/>
</dbReference>
<keyword evidence="2" id="KW-0812">Transmembrane</keyword>
<dbReference type="EMBL" id="JBJQND010000004">
    <property type="protein sequence ID" value="KAL3879744.1"/>
    <property type="molecule type" value="Genomic_DNA"/>
</dbReference>
<evidence type="ECO:0000256" key="1">
    <source>
        <dbReference type="ARBA" id="ARBA00022536"/>
    </source>
</evidence>
<protein>
    <recommendedName>
        <fullName evidence="5">Fucolectin-related molecule</fullName>
    </recommendedName>
</protein>
<comment type="caution">
    <text evidence="3">The sequence shown here is derived from an EMBL/GenBank/DDBJ whole genome shotgun (WGS) entry which is preliminary data.</text>
</comment>
<reference evidence="3 4" key="1">
    <citation type="submission" date="2024-11" db="EMBL/GenBank/DDBJ databases">
        <title>Chromosome-level genome assembly of the freshwater bivalve Anodonta woodiana.</title>
        <authorList>
            <person name="Chen X."/>
        </authorList>
    </citation>
    <scope>NUCLEOTIDE SEQUENCE [LARGE SCALE GENOMIC DNA]</scope>
    <source>
        <strain evidence="3">MN2024</strain>
        <tissue evidence="3">Gills</tissue>
    </source>
</reference>
<accession>A0ABD3X0I2</accession>
<keyword evidence="2" id="KW-1133">Transmembrane helix</keyword>
<dbReference type="InterPro" id="IPR008979">
    <property type="entry name" value="Galactose-bd-like_sf"/>
</dbReference>
<evidence type="ECO:0000313" key="4">
    <source>
        <dbReference type="Proteomes" id="UP001634394"/>
    </source>
</evidence>
<evidence type="ECO:0008006" key="5">
    <source>
        <dbReference type="Google" id="ProtNLM"/>
    </source>
</evidence>
<keyword evidence="1" id="KW-0245">EGF-like domain</keyword>
<organism evidence="3 4">
    <name type="scientific">Sinanodonta woodiana</name>
    <name type="common">Chinese pond mussel</name>
    <name type="synonym">Anodonta woodiana</name>
    <dbReference type="NCBI Taxonomy" id="1069815"/>
    <lineage>
        <taxon>Eukaryota</taxon>
        <taxon>Metazoa</taxon>
        <taxon>Spiralia</taxon>
        <taxon>Lophotrochozoa</taxon>
        <taxon>Mollusca</taxon>
        <taxon>Bivalvia</taxon>
        <taxon>Autobranchia</taxon>
        <taxon>Heteroconchia</taxon>
        <taxon>Palaeoheterodonta</taxon>
        <taxon>Unionida</taxon>
        <taxon>Unionoidea</taxon>
        <taxon>Unionidae</taxon>
        <taxon>Unioninae</taxon>
        <taxon>Sinanodonta</taxon>
    </lineage>
</organism>
<keyword evidence="2" id="KW-0472">Membrane</keyword>
<evidence type="ECO:0000313" key="3">
    <source>
        <dbReference type="EMBL" id="KAL3879744.1"/>
    </source>
</evidence>
<dbReference type="InterPro" id="IPR042635">
    <property type="entry name" value="MEGF10/SREC1/2-like"/>
</dbReference>
<proteinExistence type="predicted"/>
<keyword evidence="4" id="KW-1185">Reference proteome</keyword>